<accession>A0A0K2U5E2</accession>
<evidence type="ECO:0000256" key="3">
    <source>
        <dbReference type="ARBA" id="ARBA00022989"/>
    </source>
</evidence>
<protein>
    <submittedName>
        <fullName evidence="7">Sodium bicarbonate transporterlike protein 11like [Strongylocentrotus purpuratus]</fullName>
    </submittedName>
</protein>
<dbReference type="InterPro" id="IPR003020">
    <property type="entry name" value="HCO3_transpt_euk"/>
</dbReference>
<evidence type="ECO:0000256" key="2">
    <source>
        <dbReference type="ARBA" id="ARBA00022692"/>
    </source>
</evidence>
<dbReference type="InterPro" id="IPR011531">
    <property type="entry name" value="HCO3_transpt-like_TM_dom"/>
</dbReference>
<feature type="transmembrane region" description="Helical" evidence="5">
    <location>
        <begin position="25"/>
        <end position="45"/>
    </location>
</feature>
<dbReference type="PANTHER" id="PTHR11453:SF127">
    <property type="entry name" value="SOLUTE CARRIER FAMILY 4 MEMBER 11"/>
    <property type="match status" value="1"/>
</dbReference>
<dbReference type="GO" id="GO:0005452">
    <property type="term" value="F:solute:inorganic anion antiporter activity"/>
    <property type="evidence" value="ECO:0007669"/>
    <property type="project" value="InterPro"/>
</dbReference>
<dbReference type="PANTHER" id="PTHR11453">
    <property type="entry name" value="ANION EXCHANGE PROTEIN"/>
    <property type="match status" value="1"/>
</dbReference>
<dbReference type="EMBL" id="HACA01015560">
    <property type="protein sequence ID" value="CDW32921.1"/>
    <property type="molecule type" value="Transcribed_RNA"/>
</dbReference>
<evidence type="ECO:0000256" key="4">
    <source>
        <dbReference type="ARBA" id="ARBA00023136"/>
    </source>
</evidence>
<dbReference type="Pfam" id="PF00955">
    <property type="entry name" value="HCO3_cotransp"/>
    <property type="match status" value="1"/>
</dbReference>
<dbReference type="OrthoDB" id="1735926at2759"/>
<dbReference type="GO" id="GO:0006820">
    <property type="term" value="P:monoatomic anion transport"/>
    <property type="evidence" value="ECO:0007669"/>
    <property type="project" value="InterPro"/>
</dbReference>
<proteinExistence type="predicted"/>
<evidence type="ECO:0000259" key="6">
    <source>
        <dbReference type="Pfam" id="PF00955"/>
    </source>
</evidence>
<feature type="transmembrane region" description="Helical" evidence="5">
    <location>
        <begin position="133"/>
        <end position="152"/>
    </location>
</feature>
<evidence type="ECO:0000256" key="5">
    <source>
        <dbReference type="SAM" id="Phobius"/>
    </source>
</evidence>
<sequence length="155" mass="17363">MTTAPVALYTKIIYLVAEESGFDFRTLYCFVGLFNSLYLILYSFVNASKLMRYSTRSTEEIFSLFICVAFTKDALGDAVKNFQEYYFSPACKVDDHSPISNGNMTSILLNSSVPSQLSGDGVGPSICQREVSILFLLLMFGTLWLAVTLYNFNKT</sequence>
<dbReference type="GO" id="GO:0050801">
    <property type="term" value="P:monoatomic ion homeostasis"/>
    <property type="evidence" value="ECO:0007669"/>
    <property type="project" value="TreeGrafter"/>
</dbReference>
<comment type="subcellular location">
    <subcellularLocation>
        <location evidence="1">Membrane</location>
        <topology evidence="1">Multi-pass membrane protein</topology>
    </subcellularLocation>
</comment>
<feature type="domain" description="Bicarbonate transporter-like transmembrane" evidence="6">
    <location>
        <begin position="1"/>
        <end position="155"/>
    </location>
</feature>
<name>A0A0K2U5E2_LEPSM</name>
<keyword evidence="2 5" id="KW-0812">Transmembrane</keyword>
<keyword evidence="3 5" id="KW-1133">Transmembrane helix</keyword>
<evidence type="ECO:0000313" key="7">
    <source>
        <dbReference type="EMBL" id="CDW32921.1"/>
    </source>
</evidence>
<evidence type="ECO:0000256" key="1">
    <source>
        <dbReference type="ARBA" id="ARBA00004141"/>
    </source>
</evidence>
<dbReference type="GO" id="GO:0016323">
    <property type="term" value="C:basolateral plasma membrane"/>
    <property type="evidence" value="ECO:0007669"/>
    <property type="project" value="TreeGrafter"/>
</dbReference>
<organism evidence="7">
    <name type="scientific">Lepeophtheirus salmonis</name>
    <name type="common">Salmon louse</name>
    <name type="synonym">Caligus salmonis</name>
    <dbReference type="NCBI Taxonomy" id="72036"/>
    <lineage>
        <taxon>Eukaryota</taxon>
        <taxon>Metazoa</taxon>
        <taxon>Ecdysozoa</taxon>
        <taxon>Arthropoda</taxon>
        <taxon>Crustacea</taxon>
        <taxon>Multicrustacea</taxon>
        <taxon>Hexanauplia</taxon>
        <taxon>Copepoda</taxon>
        <taxon>Siphonostomatoida</taxon>
        <taxon>Caligidae</taxon>
        <taxon>Lepeophtheirus</taxon>
    </lineage>
</organism>
<keyword evidence="4 5" id="KW-0472">Membrane</keyword>
<dbReference type="AlphaFoldDB" id="A0A0K2U5E2"/>
<reference evidence="7" key="1">
    <citation type="submission" date="2014-05" db="EMBL/GenBank/DDBJ databases">
        <authorList>
            <person name="Chronopoulou M."/>
        </authorList>
    </citation>
    <scope>NUCLEOTIDE SEQUENCE</scope>
    <source>
        <tissue evidence="7">Whole organism</tissue>
    </source>
</reference>